<dbReference type="Proteomes" id="UP001154078">
    <property type="component" value="Chromosome 1"/>
</dbReference>
<accession>A0A9P0AUM1</accession>
<organism evidence="2 3">
    <name type="scientific">Brassicogethes aeneus</name>
    <name type="common">Rape pollen beetle</name>
    <name type="synonym">Meligethes aeneus</name>
    <dbReference type="NCBI Taxonomy" id="1431903"/>
    <lineage>
        <taxon>Eukaryota</taxon>
        <taxon>Metazoa</taxon>
        <taxon>Ecdysozoa</taxon>
        <taxon>Arthropoda</taxon>
        <taxon>Hexapoda</taxon>
        <taxon>Insecta</taxon>
        <taxon>Pterygota</taxon>
        <taxon>Neoptera</taxon>
        <taxon>Endopterygota</taxon>
        <taxon>Coleoptera</taxon>
        <taxon>Polyphaga</taxon>
        <taxon>Cucujiformia</taxon>
        <taxon>Nitidulidae</taxon>
        <taxon>Meligethinae</taxon>
        <taxon>Brassicogethes</taxon>
    </lineage>
</organism>
<evidence type="ECO:0000313" key="3">
    <source>
        <dbReference type="Proteomes" id="UP001154078"/>
    </source>
</evidence>
<evidence type="ECO:0000313" key="2">
    <source>
        <dbReference type="EMBL" id="CAH0547526.1"/>
    </source>
</evidence>
<dbReference type="EMBL" id="OV121132">
    <property type="protein sequence ID" value="CAH0547526.1"/>
    <property type="molecule type" value="Genomic_DNA"/>
</dbReference>
<keyword evidence="3" id="KW-1185">Reference proteome</keyword>
<name>A0A9P0AUM1_BRAAE</name>
<dbReference type="OrthoDB" id="6767810at2759"/>
<sequence length="831" mass="97435">MARNKKLTEVEAKLKKKEYDRKRREKTKGCAKTLEKLREKERLKYLLKKEKGQVKLVGDMNSREKRQKRKQWKLNSSVYRIKKANLRKNLRLLDETPPASLAPFAEPSIQNNSVNRDAIAMRRRRLLRNRRAIMYAKIANLEIKLKEEVKRREKYRKRCVRMNKQNKTYSPEAKVTKLLKNIKVPEIVKKKLLFSELLTKELTQSYNRIKTHKGKQEYYKNLKLDLLKKRRLLHLSKPFFKNQNYKKRNCRKVKSKMLTVKQDIINFLEKDENSRMCPGKRDFVRLGKLVKQKRLLTDNMRNLHKQFLISVTYKISLSTFCRFRPFWVTWANIKERDTCKCVVHANMELIVSKLHEHKALLHNNIPRLLTAITCDIYCAKCLFRECVTCKNKTIQYFLPLPDKVVIYKQWMYQSSTYENNGKMKTVRKPIKKEITISLKKLVSILEDTLQSFLIHAGNIAHQYQTIAQLKKNLSENDVLIHIDFSENYSCKYGEEIQAVHFGGGRQQVTLHTGVLYLRDLNNIVKAQSFCTLSGNNRHDSMAVWAHLKPIFDWLKDKRPNIHTVHLLSDSPVNQYKNKFMFHVVFHHLRYFFPGITYFSWNYSEPGHGKGAPDGVGGTLKRSADQAVAEGKDITDLTVLKDVLVSKCPSIMLIEITTAEIDKTDNLVKESGPVSTFRGTQKIRQFVFLDGMLEFRTLSCFDCVRKCQHFHLGYYKARKTLDKNITSVAMRLQKANSRAQILKNDLPAKDIFVYKVGDHVLVRWDSNVYPGEILSVCNDGALIRCMIKASKCWKWPAMKNEQLYAWHDVLQIIEPPKMLKKGCYFVEKIDKQ</sequence>
<gene>
    <name evidence="2" type="ORF">MELIAE_LOCUS1506</name>
</gene>
<reference evidence="2" key="1">
    <citation type="submission" date="2021-12" db="EMBL/GenBank/DDBJ databases">
        <authorList>
            <person name="King R."/>
        </authorList>
    </citation>
    <scope>NUCLEOTIDE SEQUENCE</scope>
</reference>
<evidence type="ECO:0000256" key="1">
    <source>
        <dbReference type="SAM" id="Coils"/>
    </source>
</evidence>
<dbReference type="AlphaFoldDB" id="A0A9P0AUM1"/>
<dbReference type="PANTHER" id="PTHR46601:SF1">
    <property type="entry name" value="ADF-H DOMAIN-CONTAINING PROTEIN"/>
    <property type="match status" value="1"/>
</dbReference>
<proteinExistence type="predicted"/>
<feature type="coiled-coil region" evidence="1">
    <location>
        <begin position="138"/>
        <end position="165"/>
    </location>
</feature>
<dbReference type="PANTHER" id="PTHR46601">
    <property type="entry name" value="ULP_PROTEASE DOMAIN-CONTAINING PROTEIN"/>
    <property type="match status" value="1"/>
</dbReference>
<keyword evidence="1" id="KW-0175">Coiled coil</keyword>
<protein>
    <submittedName>
        <fullName evidence="2">Uncharacterized protein</fullName>
    </submittedName>
</protein>